<evidence type="ECO:0000313" key="2">
    <source>
        <dbReference type="EMBL" id="KLL35345.1"/>
    </source>
</evidence>
<dbReference type="EMBL" id="UHEQ01000004">
    <property type="protein sequence ID" value="SUN15042.1"/>
    <property type="molecule type" value="Genomic_DNA"/>
</dbReference>
<evidence type="ECO:0000313" key="4">
    <source>
        <dbReference type="EMBL" id="SUN15042.1"/>
    </source>
</evidence>
<dbReference type="EMBL" id="JASOIH010000001">
    <property type="protein sequence ID" value="MDK6898944.1"/>
    <property type="molecule type" value="Genomic_DNA"/>
</dbReference>
<dbReference type="Proteomes" id="UP000035346">
    <property type="component" value="Unassembled WGS sequence"/>
</dbReference>
<dbReference type="RefSeq" id="WP_000847738.1">
    <property type="nucleotide sequence ID" value="NZ_AP018935.1"/>
</dbReference>
<reference evidence="8 9" key="2">
    <citation type="submission" date="2018-06" db="EMBL/GenBank/DDBJ databases">
        <authorList>
            <consortium name="Pathogen Informatics"/>
            <person name="Doyle S."/>
        </authorList>
    </citation>
    <scope>NUCLEOTIDE SEQUENCE [LARGE SCALE GENOMIC DNA]</scope>
    <source>
        <strain evidence="4 8">NCTC8185</strain>
        <strain evidence="5 9">NCTC9828</strain>
    </source>
</reference>
<evidence type="ECO:0000313" key="6">
    <source>
        <dbReference type="Proteomes" id="UP000035174"/>
    </source>
</evidence>
<evidence type="ECO:0000313" key="9">
    <source>
        <dbReference type="Proteomes" id="UP000255140"/>
    </source>
</evidence>
<evidence type="ECO:0000313" key="7">
    <source>
        <dbReference type="Proteomes" id="UP000035346"/>
    </source>
</evidence>
<dbReference type="Proteomes" id="UP001230629">
    <property type="component" value="Unassembled WGS sequence"/>
</dbReference>
<reference evidence="3" key="3">
    <citation type="submission" date="2023-05" db="EMBL/GenBank/DDBJ databases">
        <title>Cataloging the Phylogenetic Diversity of Human Bladder Bacteria.</title>
        <authorList>
            <person name="Du J."/>
        </authorList>
    </citation>
    <scope>NUCLEOTIDE SEQUENCE</scope>
    <source>
        <strain evidence="3">UMB8703</strain>
    </source>
</reference>
<sequence length="101" mass="10222">MKTGAPVIIGSAAKVVGTAAGTATAGLLISTGVLAPPAPVVGSAVDFGATAVIGVGGSMVFDYVYDNKDEINHIIKRASKDTINNVSDFFELMYDSTGSIN</sequence>
<dbReference type="AlphaFoldDB" id="A0A076Z0Q2"/>
<proteinExistence type="predicted"/>
<dbReference type="Proteomes" id="UP000255140">
    <property type="component" value="Unassembled WGS sequence"/>
</dbReference>
<gene>
    <name evidence="4" type="ORF">NCTC8185_02365</name>
    <name evidence="5" type="ORF">NCTC9828_01557</name>
    <name evidence="3" type="ORF">QP229_02925</name>
    <name evidence="2" type="ORF">WA04_10825</name>
    <name evidence="1" type="ORF">WA45_01700</name>
</gene>
<dbReference type="EMBL" id="UHEW01000005">
    <property type="protein sequence ID" value="SUN29278.1"/>
    <property type="molecule type" value="Genomic_DNA"/>
</dbReference>
<evidence type="ECO:0000313" key="8">
    <source>
        <dbReference type="Proteomes" id="UP000254076"/>
    </source>
</evidence>
<comment type="caution">
    <text evidence="2">The sequence shown here is derived from an EMBL/GenBank/DDBJ whole genome shotgun (WGS) entry which is preliminary data.</text>
</comment>
<evidence type="ECO:0000313" key="5">
    <source>
        <dbReference type="EMBL" id="SUN29278.1"/>
    </source>
</evidence>
<dbReference type="EMBL" id="LBKL01000098">
    <property type="protein sequence ID" value="KLL35345.1"/>
    <property type="molecule type" value="Genomic_DNA"/>
</dbReference>
<protein>
    <submittedName>
        <fullName evidence="2">Uncharacterized protein</fullName>
    </submittedName>
</protein>
<dbReference type="EMBL" id="LCVB01000013">
    <property type="protein sequence ID" value="KLJ30573.1"/>
    <property type="molecule type" value="Genomic_DNA"/>
</dbReference>
<name>A0A076Z0Q2_STRAG</name>
<evidence type="ECO:0000313" key="1">
    <source>
        <dbReference type="EMBL" id="KLJ30573.1"/>
    </source>
</evidence>
<organism evidence="2 7">
    <name type="scientific">Streptococcus agalactiae</name>
    <dbReference type="NCBI Taxonomy" id="1311"/>
    <lineage>
        <taxon>Bacteria</taxon>
        <taxon>Bacillati</taxon>
        <taxon>Bacillota</taxon>
        <taxon>Bacilli</taxon>
        <taxon>Lactobacillales</taxon>
        <taxon>Streptococcaceae</taxon>
        <taxon>Streptococcus</taxon>
    </lineage>
</organism>
<evidence type="ECO:0000313" key="3">
    <source>
        <dbReference type="EMBL" id="MDK6898944.1"/>
    </source>
</evidence>
<accession>A0A076Z0Q2</accession>
<dbReference type="Proteomes" id="UP000035174">
    <property type="component" value="Unassembled WGS sequence"/>
</dbReference>
<dbReference type="Proteomes" id="UP000254076">
    <property type="component" value="Unassembled WGS sequence"/>
</dbReference>
<reference evidence="6 7" key="1">
    <citation type="journal article" date="2015" name="PLoS ONE">
        <title>Genomic analysis reveals the molecular basis for capsule loss in the group B streptococcus population.</title>
        <authorList>
            <consortium name="DEVANI Consortium"/>
            <person name="Rosini R."/>
            <person name="Campisi E."/>
            <person name="De Chiara M."/>
            <person name="Tettelin H."/>
            <person name="Rinaudo D."/>
            <person name="Toniolo C."/>
            <person name="Metruccio M."/>
            <person name="Guidotti S."/>
            <person name="Sorensen U.B."/>
            <person name="Kilian M."/>
            <person name="Ramirez M."/>
            <person name="Janulczyk R."/>
            <person name="Donati C."/>
            <person name="Grandi G."/>
            <person name="Margarit I."/>
        </authorList>
    </citation>
    <scope>NUCLEOTIDE SEQUENCE [LARGE SCALE GENOMIC DNA]</scope>
    <source>
        <strain evidence="2 7">DK-B-USS-215</strain>
        <strain evidence="1 6">ES-PW-063</strain>
    </source>
</reference>